<keyword evidence="5" id="KW-1185">Reference proteome</keyword>
<dbReference type="AlphaFoldDB" id="A0A085BES0"/>
<proteinExistence type="predicted"/>
<feature type="signal peptide" evidence="2">
    <location>
        <begin position="1"/>
        <end position="22"/>
    </location>
</feature>
<evidence type="ECO:0000256" key="2">
    <source>
        <dbReference type="SAM" id="SignalP"/>
    </source>
</evidence>
<organism evidence="4 5">
    <name type="scientific">Epilithonimonas lactis</name>
    <dbReference type="NCBI Taxonomy" id="421072"/>
    <lineage>
        <taxon>Bacteria</taxon>
        <taxon>Pseudomonadati</taxon>
        <taxon>Bacteroidota</taxon>
        <taxon>Flavobacteriia</taxon>
        <taxon>Flavobacteriales</taxon>
        <taxon>Weeksellaceae</taxon>
        <taxon>Chryseobacterium group</taxon>
        <taxon>Epilithonimonas</taxon>
    </lineage>
</organism>
<dbReference type="Proteomes" id="UP000028623">
    <property type="component" value="Unassembled WGS sequence"/>
</dbReference>
<sequence length="159" mass="17857">MSKLLLMKFLTLIIIPFGSTKAQTAILTTGTTATSTSGSATYSVGQLAYSQKGANQELMEGVQQAYEIITLEVDDESIMEKKILLYPNPVRDFLHVDFGKENFHNSNYILFDSQGKLIKTGNFSQQKTELDMTSLPSSVYIIQIFQDKKNIKTFKIIKK</sequence>
<name>A0A085BES0_9FLAO</name>
<feature type="chain" id="PRO_5001787010" evidence="2">
    <location>
        <begin position="23"/>
        <end position="159"/>
    </location>
</feature>
<gene>
    <name evidence="4" type="ORF">IO89_12095</name>
</gene>
<dbReference type="EMBL" id="JPLY01000004">
    <property type="protein sequence ID" value="KFC20965.1"/>
    <property type="molecule type" value="Genomic_DNA"/>
</dbReference>
<comment type="caution">
    <text evidence="4">The sequence shown here is derived from an EMBL/GenBank/DDBJ whole genome shotgun (WGS) entry which is preliminary data.</text>
</comment>
<feature type="domain" description="Secretion system C-terminal sorting" evidence="3">
    <location>
        <begin position="85"/>
        <end position="154"/>
    </location>
</feature>
<protein>
    <submittedName>
        <fullName evidence="4">Secretion protein</fullName>
    </submittedName>
</protein>
<reference evidence="4 5" key="1">
    <citation type="submission" date="2014-07" db="EMBL/GenBank/DDBJ databases">
        <title>Epilithonimonas lactis LMG 22401 Genome.</title>
        <authorList>
            <person name="Pipes S.E."/>
            <person name="Stropko S.J."/>
        </authorList>
    </citation>
    <scope>NUCLEOTIDE SEQUENCE [LARGE SCALE GENOMIC DNA]</scope>
    <source>
        <strain evidence="4 5">LMG 24401</strain>
    </source>
</reference>
<dbReference type="STRING" id="421072.SAMN04488097_0301"/>
<dbReference type="NCBIfam" id="TIGR04183">
    <property type="entry name" value="Por_Secre_tail"/>
    <property type="match status" value="1"/>
</dbReference>
<dbReference type="eggNOG" id="ENOG5032Y4A">
    <property type="taxonomic scope" value="Bacteria"/>
</dbReference>
<evidence type="ECO:0000313" key="4">
    <source>
        <dbReference type="EMBL" id="KFC20965.1"/>
    </source>
</evidence>
<keyword evidence="1 2" id="KW-0732">Signal</keyword>
<evidence type="ECO:0000259" key="3">
    <source>
        <dbReference type="Pfam" id="PF18962"/>
    </source>
</evidence>
<dbReference type="Pfam" id="PF18962">
    <property type="entry name" value="Por_Secre_tail"/>
    <property type="match status" value="1"/>
</dbReference>
<evidence type="ECO:0000313" key="5">
    <source>
        <dbReference type="Proteomes" id="UP000028623"/>
    </source>
</evidence>
<evidence type="ECO:0000256" key="1">
    <source>
        <dbReference type="ARBA" id="ARBA00022729"/>
    </source>
</evidence>
<accession>A0A085BES0</accession>
<dbReference type="InterPro" id="IPR026444">
    <property type="entry name" value="Secre_tail"/>
</dbReference>